<proteinExistence type="predicted"/>
<gene>
    <name evidence="3" type="ORF">Cvel_33932</name>
</gene>
<dbReference type="GO" id="GO:0005507">
    <property type="term" value="F:copper ion binding"/>
    <property type="evidence" value="ECO:0007669"/>
    <property type="project" value="InterPro"/>
</dbReference>
<dbReference type="SUPFAM" id="SSF49503">
    <property type="entry name" value="Cupredoxins"/>
    <property type="match status" value="1"/>
</dbReference>
<organism evidence="3">
    <name type="scientific">Chromera velia CCMP2878</name>
    <dbReference type="NCBI Taxonomy" id="1169474"/>
    <lineage>
        <taxon>Eukaryota</taxon>
        <taxon>Sar</taxon>
        <taxon>Alveolata</taxon>
        <taxon>Colpodellida</taxon>
        <taxon>Chromeraceae</taxon>
        <taxon>Chromera</taxon>
    </lineage>
</organism>
<dbReference type="InterPro" id="IPR011706">
    <property type="entry name" value="Cu-oxidase_C"/>
</dbReference>
<dbReference type="PROSITE" id="PS00080">
    <property type="entry name" value="MULTICOPPER_OXIDASE2"/>
    <property type="match status" value="1"/>
</dbReference>
<reference evidence="3" key="1">
    <citation type="submission" date="2014-11" db="EMBL/GenBank/DDBJ databases">
        <authorList>
            <person name="Otto D Thomas"/>
            <person name="Naeem Raeece"/>
        </authorList>
    </citation>
    <scope>NUCLEOTIDE SEQUENCE</scope>
</reference>
<accession>A0A0G4HZC5</accession>
<dbReference type="EMBL" id="CDMZ01004498">
    <property type="protein sequence ID" value="CEM49930.1"/>
    <property type="molecule type" value="Genomic_DNA"/>
</dbReference>
<dbReference type="GO" id="GO:0016491">
    <property type="term" value="F:oxidoreductase activity"/>
    <property type="evidence" value="ECO:0007669"/>
    <property type="project" value="InterPro"/>
</dbReference>
<feature type="domain" description="Plastocyanin-like" evidence="2">
    <location>
        <begin position="161"/>
        <end position="209"/>
    </location>
</feature>
<dbReference type="InterPro" id="IPR033138">
    <property type="entry name" value="Cu_oxidase_CS"/>
</dbReference>
<dbReference type="Pfam" id="PF07731">
    <property type="entry name" value="Cu-oxidase_2"/>
    <property type="match status" value="1"/>
</dbReference>
<dbReference type="AlphaFoldDB" id="A0A0G4HZC5"/>
<evidence type="ECO:0000259" key="2">
    <source>
        <dbReference type="Pfam" id="PF07731"/>
    </source>
</evidence>
<evidence type="ECO:0000313" key="3">
    <source>
        <dbReference type="EMBL" id="CEM49930.1"/>
    </source>
</evidence>
<feature type="non-terminal residue" evidence="3">
    <location>
        <position position="212"/>
    </location>
</feature>
<dbReference type="Gene3D" id="2.60.40.420">
    <property type="entry name" value="Cupredoxins - blue copper proteins"/>
    <property type="match status" value="1"/>
</dbReference>
<name>A0A0G4HZC5_9ALVE</name>
<protein>
    <recommendedName>
        <fullName evidence="2">Plastocyanin-like domain-containing protein</fullName>
    </recommendedName>
</protein>
<evidence type="ECO:0000256" key="1">
    <source>
        <dbReference type="ARBA" id="ARBA00022723"/>
    </source>
</evidence>
<keyword evidence="1" id="KW-0479">Metal-binding</keyword>
<dbReference type="PROSITE" id="PS00079">
    <property type="entry name" value="MULTICOPPER_OXIDASE1"/>
    <property type="match status" value="1"/>
</dbReference>
<dbReference type="InterPro" id="IPR008972">
    <property type="entry name" value="Cupredoxin"/>
</dbReference>
<dbReference type="InterPro" id="IPR002355">
    <property type="entry name" value="Cu_oxidase_Cu_BS"/>
</dbReference>
<sequence length="212" mass="21803">MESDDTSANTVGEEVSACMDGSATAARSAGEHKCAYMGVSVPIARSVGGKGFVNMVGGVITARSVGGVLSAFMVGSNMLASIVGAVPFVNMVVLVVDVETAEGVGFANTVVNAPSAKSAGVVASASMDGTKADATFSINATLRTPTVNEKKGLERGVFGERLENGPMRDTVYIPIGYNVTVAFDATHAGEWLLHCHIDFHLLNGMATSLRSV</sequence>